<gene>
    <name evidence="1" type="ORF">ERS008476_01255</name>
</gene>
<dbReference type="EMBL" id="CWJI01000002">
    <property type="protein sequence ID" value="CRY54334.1"/>
    <property type="molecule type" value="Genomic_DNA"/>
</dbReference>
<sequence>MNDISVSLTNGYRLNDNIENILIALSPVLYKVKIVKKYELNHIGNSMLIFCDDSHFK</sequence>
<dbReference type="AlphaFoldDB" id="A0A0H5LT59"/>
<dbReference type="Proteomes" id="UP000043316">
    <property type="component" value="Unassembled WGS sequence"/>
</dbReference>
<evidence type="ECO:0000313" key="1">
    <source>
        <dbReference type="EMBL" id="CRY54334.1"/>
    </source>
</evidence>
<proteinExistence type="predicted"/>
<reference evidence="2" key="1">
    <citation type="submission" date="2015-03" db="EMBL/GenBank/DDBJ databases">
        <authorList>
            <consortium name="Pathogen Informatics"/>
        </authorList>
    </citation>
    <scope>NUCLEOTIDE SEQUENCE [LARGE SCALE GENOMIC DNA]</scope>
    <source>
        <strain evidence="2">R148</strain>
    </source>
</reference>
<protein>
    <submittedName>
        <fullName evidence="1">Uncharacterized protein</fullName>
    </submittedName>
</protein>
<organism evidence="1 2">
    <name type="scientific">Yersinia intermedia</name>
    <dbReference type="NCBI Taxonomy" id="631"/>
    <lineage>
        <taxon>Bacteria</taxon>
        <taxon>Pseudomonadati</taxon>
        <taxon>Pseudomonadota</taxon>
        <taxon>Gammaproteobacteria</taxon>
        <taxon>Enterobacterales</taxon>
        <taxon>Yersiniaceae</taxon>
        <taxon>Yersinia</taxon>
    </lineage>
</organism>
<evidence type="ECO:0000313" key="2">
    <source>
        <dbReference type="Proteomes" id="UP000043316"/>
    </source>
</evidence>
<accession>A0A0H5LT59</accession>
<name>A0A0H5LT59_YERIN</name>